<reference evidence="1" key="1">
    <citation type="submission" date="2014-11" db="EMBL/GenBank/DDBJ databases">
        <authorList>
            <person name="Amaro Gonzalez C."/>
        </authorList>
    </citation>
    <scope>NUCLEOTIDE SEQUENCE</scope>
</reference>
<reference evidence="1" key="2">
    <citation type="journal article" date="2015" name="Fish Shellfish Immunol.">
        <title>Early steps in the European eel (Anguilla anguilla)-Vibrio vulnificus interaction in the gills: Role of the RtxA13 toxin.</title>
        <authorList>
            <person name="Callol A."/>
            <person name="Pajuelo D."/>
            <person name="Ebbesson L."/>
            <person name="Teles M."/>
            <person name="MacKenzie S."/>
            <person name="Amaro C."/>
        </authorList>
    </citation>
    <scope>NUCLEOTIDE SEQUENCE</scope>
</reference>
<organism evidence="1">
    <name type="scientific">Anguilla anguilla</name>
    <name type="common">European freshwater eel</name>
    <name type="synonym">Muraena anguilla</name>
    <dbReference type="NCBI Taxonomy" id="7936"/>
    <lineage>
        <taxon>Eukaryota</taxon>
        <taxon>Metazoa</taxon>
        <taxon>Chordata</taxon>
        <taxon>Craniata</taxon>
        <taxon>Vertebrata</taxon>
        <taxon>Euteleostomi</taxon>
        <taxon>Actinopterygii</taxon>
        <taxon>Neopterygii</taxon>
        <taxon>Teleostei</taxon>
        <taxon>Anguilliformes</taxon>
        <taxon>Anguillidae</taxon>
        <taxon>Anguilla</taxon>
    </lineage>
</organism>
<sequence length="53" mass="6407">MLPAWNLRRQKHHYVMEVKENCQSQGKIWKTRSGKFSKNLVRYAKQIPHINVK</sequence>
<name>A0A0E9T032_ANGAN</name>
<protein>
    <submittedName>
        <fullName evidence="1">Uncharacterized protein</fullName>
    </submittedName>
</protein>
<dbReference type="AlphaFoldDB" id="A0A0E9T032"/>
<accession>A0A0E9T032</accession>
<proteinExistence type="predicted"/>
<dbReference type="EMBL" id="GBXM01062454">
    <property type="protein sequence ID" value="JAH46123.1"/>
    <property type="molecule type" value="Transcribed_RNA"/>
</dbReference>
<evidence type="ECO:0000313" key="1">
    <source>
        <dbReference type="EMBL" id="JAH46123.1"/>
    </source>
</evidence>